<dbReference type="Pfam" id="PF03051">
    <property type="entry name" value="Peptidase_C1_2"/>
    <property type="match status" value="1"/>
</dbReference>
<dbReference type="GO" id="GO:0006508">
    <property type="term" value="P:proteolysis"/>
    <property type="evidence" value="ECO:0007669"/>
    <property type="project" value="UniProtKB-KW"/>
</dbReference>
<dbReference type="AlphaFoldDB" id="A0AAE3MB54"/>
<dbReference type="GO" id="GO:0070005">
    <property type="term" value="F:cysteine-type aminopeptidase activity"/>
    <property type="evidence" value="ECO:0007669"/>
    <property type="project" value="InterPro"/>
</dbReference>
<dbReference type="SUPFAM" id="SSF54001">
    <property type="entry name" value="Cysteine proteinases"/>
    <property type="match status" value="1"/>
</dbReference>
<feature type="active site" evidence="5">
    <location>
        <position position="47"/>
    </location>
</feature>
<dbReference type="GO" id="GO:0005737">
    <property type="term" value="C:cytoplasm"/>
    <property type="evidence" value="ECO:0007669"/>
    <property type="project" value="TreeGrafter"/>
</dbReference>
<comment type="similarity">
    <text evidence="4">Belongs to the peptidase C1 family.</text>
</comment>
<protein>
    <recommendedName>
        <fullName evidence="4">Aminopeptidase</fullName>
    </recommendedName>
</protein>
<evidence type="ECO:0000256" key="2">
    <source>
        <dbReference type="ARBA" id="ARBA00022801"/>
    </source>
</evidence>
<dbReference type="PANTHER" id="PTHR10363">
    <property type="entry name" value="BLEOMYCIN HYDROLASE"/>
    <property type="match status" value="1"/>
</dbReference>
<sequence>MKLSRIVFLVWACFFVFNSYAQEKFVFEPLVDVKTSPVKSQDRTGTCWAYSTVSFIESEIMRMGGQEFDLSEMYMVKHAYQNKARQYVFLHGLGNFSQGGQAHDVMNVVGDFGFVQEEDYPGFADSGQVHNHTEMEMTLKGMIDNYVEQKTASPSDVWFRNINSVLTNYLGEDPKETKFNKRIYTPVQFAEGLGIDKDNYIELTSYTHHPFYKAFDLEVPDNWSHDRYYNLPLDELIDVMKKALEDGYSFVWDGDVSDQYFSRHEGVAILPKDRNSALLPQDEMMVTPDTRQKAFYSWQTTDDHLMHIVGMAKDQNGTVYFKTKNSWGTNSKYQGYWYMSEAYVRMNTVAIMLHKQALGKDINKKLFGKVAANNQ</sequence>
<dbReference type="PANTHER" id="PTHR10363:SF2">
    <property type="entry name" value="BLEOMYCIN HYDROLASE"/>
    <property type="match status" value="1"/>
</dbReference>
<dbReference type="RefSeq" id="WP_301197565.1">
    <property type="nucleotide sequence ID" value="NZ_JAPDPI010000002.1"/>
</dbReference>
<organism evidence="6 7">
    <name type="scientific">Plebeiibacterium marinum</name>
    <dbReference type="NCBI Taxonomy" id="2992111"/>
    <lineage>
        <taxon>Bacteria</taxon>
        <taxon>Pseudomonadati</taxon>
        <taxon>Bacteroidota</taxon>
        <taxon>Bacteroidia</taxon>
        <taxon>Marinilabiliales</taxon>
        <taxon>Marinilabiliaceae</taxon>
        <taxon>Plebeiibacterium</taxon>
    </lineage>
</organism>
<keyword evidence="4 6" id="KW-0031">Aminopeptidase</keyword>
<evidence type="ECO:0000313" key="7">
    <source>
        <dbReference type="Proteomes" id="UP001207408"/>
    </source>
</evidence>
<dbReference type="InterPro" id="IPR000169">
    <property type="entry name" value="Pept_cys_AS"/>
</dbReference>
<dbReference type="Proteomes" id="UP001207408">
    <property type="component" value="Unassembled WGS sequence"/>
</dbReference>
<dbReference type="EMBL" id="JAPDPI010000002">
    <property type="protein sequence ID" value="MCW3804344.1"/>
    <property type="molecule type" value="Genomic_DNA"/>
</dbReference>
<dbReference type="InterPro" id="IPR038765">
    <property type="entry name" value="Papain-like_cys_pep_sf"/>
</dbReference>
<keyword evidence="1 4" id="KW-0645">Protease</keyword>
<accession>A0AAE3MB54</accession>
<name>A0AAE3MB54_9BACT</name>
<dbReference type="GO" id="GO:0009636">
    <property type="term" value="P:response to toxic substance"/>
    <property type="evidence" value="ECO:0007669"/>
    <property type="project" value="TreeGrafter"/>
</dbReference>
<dbReference type="Gene3D" id="3.90.70.10">
    <property type="entry name" value="Cysteine proteinases"/>
    <property type="match status" value="1"/>
</dbReference>
<keyword evidence="2 4" id="KW-0378">Hydrolase</keyword>
<feature type="active site" evidence="5">
    <location>
        <position position="304"/>
    </location>
</feature>
<dbReference type="PROSITE" id="PS00139">
    <property type="entry name" value="THIOL_PROTEASE_CYS"/>
    <property type="match status" value="1"/>
</dbReference>
<reference evidence="6" key="1">
    <citation type="submission" date="2022-10" db="EMBL/GenBank/DDBJ databases">
        <authorList>
            <person name="Yu W.X."/>
        </authorList>
    </citation>
    <scope>NUCLEOTIDE SEQUENCE</scope>
    <source>
        <strain evidence="6">D04</strain>
    </source>
</reference>
<gene>
    <name evidence="6" type="ORF">OM074_01840</name>
</gene>
<dbReference type="PIRSF" id="PIRSF005700">
    <property type="entry name" value="PepC"/>
    <property type="match status" value="1"/>
</dbReference>
<proteinExistence type="inferred from homology"/>
<comment type="caution">
    <text evidence="6">The sequence shown here is derived from an EMBL/GenBank/DDBJ whole genome shotgun (WGS) entry which is preliminary data.</text>
</comment>
<evidence type="ECO:0000256" key="1">
    <source>
        <dbReference type="ARBA" id="ARBA00022670"/>
    </source>
</evidence>
<evidence type="ECO:0000256" key="5">
    <source>
        <dbReference type="PIRSR" id="PIRSR005700-1"/>
    </source>
</evidence>
<dbReference type="InterPro" id="IPR004134">
    <property type="entry name" value="Peptidase_C1B"/>
</dbReference>
<feature type="active site" evidence="5">
    <location>
        <position position="325"/>
    </location>
</feature>
<evidence type="ECO:0000313" key="6">
    <source>
        <dbReference type="EMBL" id="MCW3804344.1"/>
    </source>
</evidence>
<dbReference type="GO" id="GO:0043418">
    <property type="term" value="P:homocysteine catabolic process"/>
    <property type="evidence" value="ECO:0007669"/>
    <property type="project" value="TreeGrafter"/>
</dbReference>
<evidence type="ECO:0000256" key="4">
    <source>
        <dbReference type="PIRNR" id="PIRNR005700"/>
    </source>
</evidence>
<keyword evidence="3 4" id="KW-0788">Thiol protease</keyword>
<evidence type="ECO:0000256" key="3">
    <source>
        <dbReference type="ARBA" id="ARBA00022807"/>
    </source>
</evidence>
<keyword evidence="7" id="KW-1185">Reference proteome</keyword>